<evidence type="ECO:0000256" key="1">
    <source>
        <dbReference type="SAM" id="MobiDB-lite"/>
    </source>
</evidence>
<reference evidence="3 4" key="1">
    <citation type="submission" date="2024-10" db="EMBL/GenBank/DDBJ databases">
        <authorList>
            <person name="Topkara A.R."/>
            <person name="Saygin H."/>
        </authorList>
    </citation>
    <scope>NUCLEOTIDE SEQUENCE [LARGE SCALE GENOMIC DNA]</scope>
    <source>
        <strain evidence="3 4">M3C6</strain>
    </source>
</reference>
<accession>A0ABW7ATF8</accession>
<keyword evidence="2" id="KW-0472">Membrane</keyword>
<keyword evidence="4" id="KW-1185">Reference proteome</keyword>
<evidence type="ECO:0000313" key="4">
    <source>
        <dbReference type="Proteomes" id="UP001603978"/>
    </source>
</evidence>
<protein>
    <submittedName>
        <fullName evidence="3">Uncharacterized protein</fullName>
    </submittedName>
</protein>
<keyword evidence="2" id="KW-0812">Transmembrane</keyword>
<dbReference type="Proteomes" id="UP001603978">
    <property type="component" value="Unassembled WGS sequence"/>
</dbReference>
<dbReference type="EMBL" id="JBICRM010000055">
    <property type="protein sequence ID" value="MFG1710717.1"/>
    <property type="molecule type" value="Genomic_DNA"/>
</dbReference>
<proteinExistence type="predicted"/>
<gene>
    <name evidence="3" type="ORF">ACFLIM_46900</name>
</gene>
<keyword evidence="2" id="KW-1133">Transmembrane helix</keyword>
<organism evidence="3 4">
    <name type="scientific">Nonomuraea marmarensis</name>
    <dbReference type="NCBI Taxonomy" id="3351344"/>
    <lineage>
        <taxon>Bacteria</taxon>
        <taxon>Bacillati</taxon>
        <taxon>Actinomycetota</taxon>
        <taxon>Actinomycetes</taxon>
        <taxon>Streptosporangiales</taxon>
        <taxon>Streptosporangiaceae</taxon>
        <taxon>Nonomuraea</taxon>
    </lineage>
</organism>
<evidence type="ECO:0000313" key="3">
    <source>
        <dbReference type="EMBL" id="MFG1710717.1"/>
    </source>
</evidence>
<name>A0ABW7ATF8_9ACTN</name>
<comment type="caution">
    <text evidence="3">The sequence shown here is derived from an EMBL/GenBank/DDBJ whole genome shotgun (WGS) entry which is preliminary data.</text>
</comment>
<feature type="transmembrane region" description="Helical" evidence="2">
    <location>
        <begin position="78"/>
        <end position="99"/>
    </location>
</feature>
<feature type="region of interest" description="Disordered" evidence="1">
    <location>
        <begin position="1"/>
        <end position="40"/>
    </location>
</feature>
<sequence>MTALMPRSLGEVRGSGQRVSPPSWPRTGRPSEVGVAGRTAAQARASATASASAAAAARAGSRCRSVGIHYPRRTITIALARGAAHATGAGLVGLLFWWITHR</sequence>
<dbReference type="RefSeq" id="WP_393176758.1">
    <property type="nucleotide sequence ID" value="NZ_JBICRM010000055.1"/>
</dbReference>
<evidence type="ECO:0000256" key="2">
    <source>
        <dbReference type="SAM" id="Phobius"/>
    </source>
</evidence>